<comment type="caution">
    <text evidence="11">The sequence shown here is derived from an EMBL/GenBank/DDBJ whole genome shotgun (WGS) entry which is preliminary data.</text>
</comment>
<sequence>MAREKLKVTRCDLQVTNAQSREEYTDDNMLIPKNSSVTVRRIPVKNTSKTNVLSRSEPVSGTSRRQTEAISDSSAPLSLAQLIETADLAGANASEEDKIKAMMIQSCRYYDPANYMKNTLAPPPPSYVCFCCGKPGHYRKNCPTNGGQTVEPVSRIKKSTGIPRSFMLEVKDPKTKGALLTRTGKYAVPVINAEAYARGKKENPAFSSEKPSPSFSDDAIPEEFLCPICKALLTDAAIIPCCGNSYCDECIRTALLESEEHTCPTCQQSNVSPDTLVANKCLRQV</sequence>
<dbReference type="GO" id="GO:0016874">
    <property type="term" value="F:ligase activity"/>
    <property type="evidence" value="ECO:0007669"/>
    <property type="project" value="UniProtKB-KW"/>
</dbReference>
<evidence type="ECO:0000256" key="7">
    <source>
        <dbReference type="SAM" id="MobiDB-lite"/>
    </source>
</evidence>
<organism evidence="11 12">
    <name type="scientific">Oreotrochilus melanogaster</name>
    <dbReference type="NCBI Taxonomy" id="689266"/>
    <lineage>
        <taxon>Eukaryota</taxon>
        <taxon>Metazoa</taxon>
        <taxon>Chordata</taxon>
        <taxon>Craniata</taxon>
        <taxon>Vertebrata</taxon>
        <taxon>Euteleostomi</taxon>
        <taxon>Archelosauria</taxon>
        <taxon>Archosauria</taxon>
        <taxon>Dinosauria</taxon>
        <taxon>Saurischia</taxon>
        <taxon>Theropoda</taxon>
        <taxon>Coelurosauria</taxon>
        <taxon>Aves</taxon>
        <taxon>Neognathae</taxon>
        <taxon>Neoaves</taxon>
        <taxon>Strisores</taxon>
        <taxon>Apodiformes</taxon>
        <taxon>Trochilidae</taxon>
        <taxon>Oreotrochilus</taxon>
    </lineage>
</organism>
<feature type="non-terminal residue" evidence="11">
    <location>
        <position position="285"/>
    </location>
</feature>
<dbReference type="SMART" id="SM00184">
    <property type="entry name" value="RING"/>
    <property type="match status" value="1"/>
</dbReference>
<dbReference type="GO" id="GO:0006511">
    <property type="term" value="P:ubiquitin-dependent protein catabolic process"/>
    <property type="evidence" value="ECO:0007669"/>
    <property type="project" value="TreeGrafter"/>
</dbReference>
<dbReference type="AlphaFoldDB" id="A0A7L3NRQ5"/>
<evidence type="ECO:0000256" key="4">
    <source>
        <dbReference type="ARBA" id="ARBA00022833"/>
    </source>
</evidence>
<evidence type="ECO:0000256" key="5">
    <source>
        <dbReference type="ARBA" id="ARBA00023242"/>
    </source>
</evidence>
<reference evidence="11 12" key="1">
    <citation type="submission" date="2019-09" db="EMBL/GenBank/DDBJ databases">
        <title>Bird 10,000 Genomes (B10K) Project - Family phase.</title>
        <authorList>
            <person name="Zhang G."/>
        </authorList>
    </citation>
    <scope>NUCLEOTIDE SEQUENCE [LARGE SCALE GENOMIC DNA]</scope>
    <source>
        <strain evidence="11">OUT-0002</strain>
    </source>
</reference>
<dbReference type="InterPro" id="IPR001841">
    <property type="entry name" value="Znf_RING"/>
</dbReference>
<proteinExistence type="predicted"/>
<dbReference type="GO" id="GO:0005634">
    <property type="term" value="C:nucleus"/>
    <property type="evidence" value="ECO:0007669"/>
    <property type="project" value="UniProtKB-SubCell"/>
</dbReference>
<dbReference type="InterPro" id="IPR033489">
    <property type="entry name" value="RBBP6"/>
</dbReference>
<accession>A0A7L3NRQ5</accession>
<dbReference type="Gene3D" id="3.30.40.10">
    <property type="entry name" value="Zinc/RING finger domain, C3HC4 (zinc finger)"/>
    <property type="match status" value="1"/>
</dbReference>
<dbReference type="Pfam" id="PF13696">
    <property type="entry name" value="zf-CCHC_2"/>
    <property type="match status" value="1"/>
</dbReference>
<evidence type="ECO:0000259" key="8">
    <source>
        <dbReference type="PROSITE" id="PS50089"/>
    </source>
</evidence>
<dbReference type="InterPro" id="IPR036875">
    <property type="entry name" value="Znf_CCHC_sf"/>
</dbReference>
<comment type="subcellular location">
    <subcellularLocation>
        <location evidence="1">Nucleus</location>
    </subcellularLocation>
</comment>
<evidence type="ECO:0000313" key="12">
    <source>
        <dbReference type="Proteomes" id="UP000579904"/>
    </source>
</evidence>
<evidence type="ECO:0000259" key="10">
    <source>
        <dbReference type="PROSITE" id="PS51282"/>
    </source>
</evidence>
<feature type="domain" description="RING-type" evidence="8">
    <location>
        <begin position="226"/>
        <end position="267"/>
    </location>
</feature>
<gene>
    <name evidence="11" type="primary">Rbbp6_2</name>
    <name evidence="11" type="ORF">OREMEL_R10375</name>
</gene>
<evidence type="ECO:0000313" key="11">
    <source>
        <dbReference type="EMBL" id="NXU81754.1"/>
    </source>
</evidence>
<dbReference type="InterPro" id="IPR003613">
    <property type="entry name" value="Ubox_domain"/>
</dbReference>
<dbReference type="SUPFAM" id="SSF57850">
    <property type="entry name" value="RING/U-box"/>
    <property type="match status" value="1"/>
</dbReference>
<dbReference type="GO" id="GO:0006397">
    <property type="term" value="P:mRNA processing"/>
    <property type="evidence" value="ECO:0007669"/>
    <property type="project" value="InterPro"/>
</dbReference>
<evidence type="ECO:0000256" key="1">
    <source>
        <dbReference type="ARBA" id="ARBA00004123"/>
    </source>
</evidence>
<dbReference type="GO" id="GO:0008270">
    <property type="term" value="F:zinc ion binding"/>
    <property type="evidence" value="ECO:0007669"/>
    <property type="project" value="UniProtKB-KW"/>
</dbReference>
<dbReference type="Gene3D" id="4.10.60.10">
    <property type="entry name" value="Zinc finger, CCHC-type"/>
    <property type="match status" value="1"/>
</dbReference>
<keyword evidence="11" id="KW-0436">Ligase</keyword>
<dbReference type="GO" id="GO:0061630">
    <property type="term" value="F:ubiquitin protein ligase activity"/>
    <property type="evidence" value="ECO:0007669"/>
    <property type="project" value="InterPro"/>
</dbReference>
<dbReference type="PROSITE" id="PS51282">
    <property type="entry name" value="DWNN"/>
    <property type="match status" value="1"/>
</dbReference>
<dbReference type="SMART" id="SM00343">
    <property type="entry name" value="ZnF_C2HC"/>
    <property type="match status" value="1"/>
</dbReference>
<name>A0A7L3NRQ5_9AVES</name>
<dbReference type="InterPro" id="IPR014891">
    <property type="entry name" value="DWNN_domain"/>
</dbReference>
<keyword evidence="2" id="KW-0479">Metal-binding</keyword>
<keyword evidence="12" id="KW-1185">Reference proteome</keyword>
<dbReference type="InterPro" id="IPR001878">
    <property type="entry name" value="Znf_CCHC"/>
</dbReference>
<feature type="domain" description="DWNN" evidence="10">
    <location>
        <begin position="1"/>
        <end position="43"/>
    </location>
</feature>
<dbReference type="PANTHER" id="PTHR15439">
    <property type="entry name" value="RETINOBLASTOMA-BINDING PROTEIN 6"/>
    <property type="match status" value="1"/>
</dbReference>
<protein>
    <submittedName>
        <fullName evidence="11">RBBP6 ligase</fullName>
    </submittedName>
</protein>
<dbReference type="PROSITE" id="PS50158">
    <property type="entry name" value="ZF_CCHC"/>
    <property type="match status" value="1"/>
</dbReference>
<feature type="domain" description="CCHC-type" evidence="9">
    <location>
        <begin position="129"/>
        <end position="143"/>
    </location>
</feature>
<dbReference type="SMART" id="SM01180">
    <property type="entry name" value="DWNN"/>
    <property type="match status" value="1"/>
</dbReference>
<dbReference type="GO" id="GO:0016567">
    <property type="term" value="P:protein ubiquitination"/>
    <property type="evidence" value="ECO:0007669"/>
    <property type="project" value="InterPro"/>
</dbReference>
<dbReference type="GO" id="GO:0003676">
    <property type="term" value="F:nucleic acid binding"/>
    <property type="evidence" value="ECO:0007669"/>
    <property type="project" value="InterPro"/>
</dbReference>
<dbReference type="Gene3D" id="3.10.20.90">
    <property type="entry name" value="Phosphatidylinositol 3-kinase Catalytic Subunit, Chain A, domain 1"/>
    <property type="match status" value="1"/>
</dbReference>
<evidence type="ECO:0000259" key="9">
    <source>
        <dbReference type="PROSITE" id="PS50158"/>
    </source>
</evidence>
<keyword evidence="5" id="KW-0539">Nucleus</keyword>
<evidence type="ECO:0000256" key="3">
    <source>
        <dbReference type="ARBA" id="ARBA00022771"/>
    </source>
</evidence>
<dbReference type="InterPro" id="IPR025829">
    <property type="entry name" value="Zn_knuckle_CX2CX3GHX4C"/>
</dbReference>
<dbReference type="OrthoDB" id="106784at2759"/>
<feature type="region of interest" description="Disordered" evidence="7">
    <location>
        <begin position="50"/>
        <end position="73"/>
    </location>
</feature>
<dbReference type="Pfam" id="PF08783">
    <property type="entry name" value="DWNN"/>
    <property type="match status" value="1"/>
</dbReference>
<dbReference type="SUPFAM" id="SSF57756">
    <property type="entry name" value="Retrovirus zinc finger-like domains"/>
    <property type="match status" value="1"/>
</dbReference>
<dbReference type="PROSITE" id="PS50089">
    <property type="entry name" value="ZF_RING_2"/>
    <property type="match status" value="1"/>
</dbReference>
<dbReference type="Proteomes" id="UP000579904">
    <property type="component" value="Unassembled WGS sequence"/>
</dbReference>
<dbReference type="EMBL" id="VZUB01053079">
    <property type="protein sequence ID" value="NXU81754.1"/>
    <property type="molecule type" value="Genomic_DNA"/>
</dbReference>
<dbReference type="Pfam" id="PF04564">
    <property type="entry name" value="U-box"/>
    <property type="match status" value="1"/>
</dbReference>
<keyword evidence="4" id="KW-0862">Zinc</keyword>
<dbReference type="InterPro" id="IPR013083">
    <property type="entry name" value="Znf_RING/FYVE/PHD"/>
</dbReference>
<feature type="non-terminal residue" evidence="11">
    <location>
        <position position="1"/>
    </location>
</feature>
<dbReference type="PANTHER" id="PTHR15439:SF0">
    <property type="entry name" value="CELL DIVISION CYCLE AND APOPTOSIS REGULATOR PROTEIN 1-RELATED"/>
    <property type="match status" value="1"/>
</dbReference>
<dbReference type="CDD" id="cd16620">
    <property type="entry name" value="vRING-HC-C4C4_RBBP6"/>
    <property type="match status" value="1"/>
</dbReference>
<evidence type="ECO:0000256" key="2">
    <source>
        <dbReference type="ARBA" id="ARBA00022723"/>
    </source>
</evidence>
<keyword evidence="3 6" id="KW-0863">Zinc-finger</keyword>
<evidence type="ECO:0000256" key="6">
    <source>
        <dbReference type="PROSITE-ProRule" id="PRU00047"/>
    </source>
</evidence>